<dbReference type="InParanoid" id="A0A6P7FJY1"/>
<feature type="compositionally biased region" description="Low complexity" evidence="1">
    <location>
        <begin position="79"/>
        <end position="117"/>
    </location>
</feature>
<evidence type="ECO:0000256" key="1">
    <source>
        <dbReference type="SAM" id="MobiDB-lite"/>
    </source>
</evidence>
<sequence>MCYRTLVKEYEQLVHRYLQLYRSPTMIDRGTDPMEPDLWFNNSGTQTSESQASTSDTSQPSTSGTAQNRPRSGVFEPIASSSSRPSTSSATAGPIGRSSSGTSGYSSDGSPRPGSSGLVVVARPSRPITFATSASGPSTSGGTAETQSSKTPAERVLDETLPGSSGSTRHVDSVTGK</sequence>
<organism evidence="2">
    <name type="scientific">Diabrotica virgifera virgifera</name>
    <name type="common">western corn rootworm</name>
    <dbReference type="NCBI Taxonomy" id="50390"/>
    <lineage>
        <taxon>Eukaryota</taxon>
        <taxon>Metazoa</taxon>
        <taxon>Ecdysozoa</taxon>
        <taxon>Arthropoda</taxon>
        <taxon>Hexapoda</taxon>
        <taxon>Insecta</taxon>
        <taxon>Pterygota</taxon>
        <taxon>Neoptera</taxon>
        <taxon>Endopterygota</taxon>
        <taxon>Coleoptera</taxon>
        <taxon>Polyphaga</taxon>
        <taxon>Cucujiformia</taxon>
        <taxon>Chrysomeloidea</taxon>
        <taxon>Chrysomelidae</taxon>
        <taxon>Galerucinae</taxon>
        <taxon>Diabroticina</taxon>
        <taxon>Diabroticites</taxon>
        <taxon>Diabrotica</taxon>
    </lineage>
</organism>
<reference evidence="2" key="1">
    <citation type="submission" date="2025-08" db="UniProtKB">
        <authorList>
            <consortium name="RefSeq"/>
        </authorList>
    </citation>
    <scope>IDENTIFICATION</scope>
    <source>
        <tissue evidence="2">Whole insect</tissue>
    </source>
</reference>
<accession>A0A6P7FJY1</accession>
<protein>
    <submittedName>
        <fullName evidence="2">Uncharacterized protein</fullName>
    </submittedName>
</protein>
<feature type="region of interest" description="Disordered" evidence="1">
    <location>
        <begin position="26"/>
        <end position="177"/>
    </location>
</feature>
<evidence type="ECO:0000313" key="2">
    <source>
        <dbReference type="RefSeq" id="XP_028135322.1"/>
    </source>
</evidence>
<gene>
    <name evidence="2" type="primary">LOC114330196</name>
</gene>
<feature type="compositionally biased region" description="Low complexity" evidence="1">
    <location>
        <begin position="131"/>
        <end position="144"/>
    </location>
</feature>
<dbReference type="AlphaFoldDB" id="A0A6P7FJY1"/>
<proteinExistence type="predicted"/>
<feature type="compositionally biased region" description="Polar residues" evidence="1">
    <location>
        <begin position="40"/>
        <end position="70"/>
    </location>
</feature>
<name>A0A6P7FJY1_DIAVI</name>
<dbReference type="RefSeq" id="XP_028135322.1">
    <property type="nucleotide sequence ID" value="XM_028279521.1"/>
</dbReference>